<comment type="caution">
    <text evidence="2">The sequence shown here is derived from an EMBL/GenBank/DDBJ whole genome shotgun (WGS) entry which is preliminary data.</text>
</comment>
<reference evidence="2 3" key="1">
    <citation type="submission" date="2016-11" db="EMBL/GenBank/DDBJ databases">
        <title>Whole genomes of Flavobacteriaceae.</title>
        <authorList>
            <person name="Stine C."/>
            <person name="Li C."/>
            <person name="Tadesse D."/>
        </authorList>
    </citation>
    <scope>NUCLEOTIDE SEQUENCE [LARGE SCALE GENOMIC DNA]</scope>
    <source>
        <strain evidence="2 3">CCUG 59446</strain>
    </source>
</reference>
<evidence type="ECO:0000313" key="3">
    <source>
        <dbReference type="Proteomes" id="UP000198336"/>
    </source>
</evidence>
<evidence type="ECO:0000256" key="1">
    <source>
        <dbReference type="SAM" id="Coils"/>
    </source>
</evidence>
<dbReference type="Gene3D" id="3.10.450.50">
    <property type="match status" value="1"/>
</dbReference>
<accession>A0A226HZE7</accession>
<dbReference type="PANTHER" id="PTHR38436">
    <property type="entry name" value="POLYKETIDE CYCLASE SNOAL-LIKE DOMAIN"/>
    <property type="match status" value="1"/>
</dbReference>
<protein>
    <submittedName>
        <fullName evidence="2">Polyketide cyclase</fullName>
    </submittedName>
</protein>
<dbReference type="PANTHER" id="PTHR38436:SF1">
    <property type="entry name" value="ESTER CYCLASE"/>
    <property type="match status" value="1"/>
</dbReference>
<evidence type="ECO:0000313" key="2">
    <source>
        <dbReference type="EMBL" id="OXA99697.1"/>
    </source>
</evidence>
<dbReference type="InterPro" id="IPR009959">
    <property type="entry name" value="Cyclase_SnoaL-like"/>
</dbReference>
<dbReference type="InterPro" id="IPR032710">
    <property type="entry name" value="NTF2-like_dom_sf"/>
</dbReference>
<keyword evidence="1" id="KW-0175">Coiled coil</keyword>
<dbReference type="RefSeq" id="WP_089054369.1">
    <property type="nucleotide sequence ID" value="NZ_MUHA01000013.1"/>
</dbReference>
<keyword evidence="3" id="KW-1185">Reference proteome</keyword>
<proteinExistence type="predicted"/>
<dbReference type="Proteomes" id="UP000198336">
    <property type="component" value="Unassembled WGS sequence"/>
</dbReference>
<gene>
    <name evidence="2" type="ORF">B0A75_11215</name>
</gene>
<feature type="coiled-coil region" evidence="1">
    <location>
        <begin position="33"/>
        <end position="60"/>
    </location>
</feature>
<organism evidence="2 3">
    <name type="scientific">Flavobacterium oncorhynchi</name>
    <dbReference type="NCBI Taxonomy" id="728056"/>
    <lineage>
        <taxon>Bacteria</taxon>
        <taxon>Pseudomonadati</taxon>
        <taxon>Bacteroidota</taxon>
        <taxon>Flavobacteriia</taxon>
        <taxon>Flavobacteriales</taxon>
        <taxon>Flavobacteriaceae</taxon>
        <taxon>Flavobacterium</taxon>
    </lineage>
</organism>
<dbReference type="GO" id="GO:0030638">
    <property type="term" value="P:polyketide metabolic process"/>
    <property type="evidence" value="ECO:0007669"/>
    <property type="project" value="InterPro"/>
</dbReference>
<dbReference type="SUPFAM" id="SSF54427">
    <property type="entry name" value="NTF2-like"/>
    <property type="match status" value="1"/>
</dbReference>
<dbReference type="AlphaFoldDB" id="A0A226HZE7"/>
<dbReference type="EMBL" id="MUHA01000013">
    <property type="protein sequence ID" value="OXA99697.1"/>
    <property type="molecule type" value="Genomic_DNA"/>
</dbReference>
<dbReference type="PROSITE" id="PS51257">
    <property type="entry name" value="PROKAR_LIPOPROTEIN"/>
    <property type="match status" value="1"/>
</dbReference>
<dbReference type="Pfam" id="PF07366">
    <property type="entry name" value="SnoaL"/>
    <property type="match status" value="1"/>
</dbReference>
<name>A0A226HZE7_9FLAO</name>
<sequence length="198" mass="22562">MERVILTIKVFASILVVVVLLTFTSCSNKDGNSYNLQAKVDSLQIELKKFKDEKALTEMRLVRFDSLDFDFYSNQDWKNFNISHADDIKVYYPDGLITKGLAPQHIDMLTPMFVFAPDTKIKKHPVRFGSGDWTCVIGEMEGTFSKPMPIGNGKTIPPTNKKFKLSMATIGQWKDGKMVAEYLFWDNQSFMKQIGLAN</sequence>